<dbReference type="AlphaFoldDB" id="F4RFW8"/>
<evidence type="ECO:0000313" key="2">
    <source>
        <dbReference type="EMBL" id="EGG08424.1"/>
    </source>
</evidence>
<dbReference type="VEuPathDB" id="FungiDB:MELLADRAFT_61685"/>
<feature type="compositionally biased region" description="Polar residues" evidence="1">
    <location>
        <begin position="413"/>
        <end position="428"/>
    </location>
</feature>
<feature type="compositionally biased region" description="Low complexity" evidence="1">
    <location>
        <begin position="390"/>
        <end position="400"/>
    </location>
</feature>
<proteinExistence type="predicted"/>
<evidence type="ECO:0000256" key="1">
    <source>
        <dbReference type="SAM" id="MobiDB-lite"/>
    </source>
</evidence>
<feature type="region of interest" description="Disordered" evidence="1">
    <location>
        <begin position="371"/>
        <end position="400"/>
    </location>
</feature>
<organism evidence="3">
    <name type="scientific">Melampsora larici-populina (strain 98AG31 / pathotype 3-4-7)</name>
    <name type="common">Poplar leaf rust fungus</name>
    <dbReference type="NCBI Taxonomy" id="747676"/>
    <lineage>
        <taxon>Eukaryota</taxon>
        <taxon>Fungi</taxon>
        <taxon>Dikarya</taxon>
        <taxon>Basidiomycota</taxon>
        <taxon>Pucciniomycotina</taxon>
        <taxon>Pucciniomycetes</taxon>
        <taxon>Pucciniales</taxon>
        <taxon>Melampsoraceae</taxon>
        <taxon>Melampsora</taxon>
    </lineage>
</organism>
<dbReference type="OrthoDB" id="2499658at2759"/>
<feature type="region of interest" description="Disordered" evidence="1">
    <location>
        <begin position="657"/>
        <end position="679"/>
    </location>
</feature>
<dbReference type="GeneID" id="18929768"/>
<feature type="compositionally biased region" description="Polar residues" evidence="1">
    <location>
        <begin position="12"/>
        <end position="25"/>
    </location>
</feature>
<reference evidence="3" key="1">
    <citation type="journal article" date="2011" name="Proc. Natl. Acad. Sci. U.S.A.">
        <title>Obligate biotrophy features unraveled by the genomic analysis of rust fungi.</title>
        <authorList>
            <person name="Duplessis S."/>
            <person name="Cuomo C.A."/>
            <person name="Lin Y.-C."/>
            <person name="Aerts A."/>
            <person name="Tisserant E."/>
            <person name="Veneault-Fourrey C."/>
            <person name="Joly D.L."/>
            <person name="Hacquard S."/>
            <person name="Amselem J."/>
            <person name="Cantarel B.L."/>
            <person name="Chiu R."/>
            <person name="Coutinho P.M."/>
            <person name="Feau N."/>
            <person name="Field M."/>
            <person name="Frey P."/>
            <person name="Gelhaye E."/>
            <person name="Goldberg J."/>
            <person name="Grabherr M.G."/>
            <person name="Kodira C.D."/>
            <person name="Kohler A."/>
            <person name="Kuees U."/>
            <person name="Lindquist E.A."/>
            <person name="Lucas S.M."/>
            <person name="Mago R."/>
            <person name="Mauceli E."/>
            <person name="Morin E."/>
            <person name="Murat C."/>
            <person name="Pangilinan J.L."/>
            <person name="Park R."/>
            <person name="Pearson M."/>
            <person name="Quesneville H."/>
            <person name="Rouhier N."/>
            <person name="Sakthikumar S."/>
            <person name="Salamov A.A."/>
            <person name="Schmutz J."/>
            <person name="Selles B."/>
            <person name="Shapiro H."/>
            <person name="Tanguay P."/>
            <person name="Tuskan G.A."/>
            <person name="Henrissat B."/>
            <person name="Van de Peer Y."/>
            <person name="Rouze P."/>
            <person name="Ellis J.G."/>
            <person name="Dodds P.N."/>
            <person name="Schein J.E."/>
            <person name="Zhong S."/>
            <person name="Hamelin R.C."/>
            <person name="Grigoriev I.V."/>
            <person name="Szabo L.J."/>
            <person name="Martin F."/>
        </authorList>
    </citation>
    <scope>NUCLEOTIDE SEQUENCE [LARGE SCALE GENOMIC DNA]</scope>
    <source>
        <strain evidence="3">98AG31 / pathotype 3-4-7</strain>
    </source>
</reference>
<feature type="region of interest" description="Disordered" evidence="1">
    <location>
        <begin position="597"/>
        <end position="617"/>
    </location>
</feature>
<dbReference type="STRING" id="747676.F4RFW8"/>
<feature type="region of interest" description="Disordered" evidence="1">
    <location>
        <begin position="505"/>
        <end position="536"/>
    </location>
</feature>
<sequence length="734" mass="80858">MNPTLYQREPHSQSMQGGETEQSISRNPELIIMSCTNGSDGFPAQIEFNRRMENYISRKKRAERTVVNDEELASIHRLLSDPAAMRAETDVSHRTWVKKTFCLRPSLSAGSVVCHRDKGQTIPQPIASKEQMYFILKKAHASEGHGGRDKTAKAVKKTHSFIRKGLICLFLEVCPTCRVRNDAVKKDKPNNTGTFSGISDSHGGMSLGPWGMDTLHPPPPPDLGSQGFFLGKELGPPGMNPTHTSGRRPPTLTEATGAAMHSNLNHLRNNTYPQVDMAHGSHMPTSDYPLNSLELPSQHLFNSFSASDYRNPQISVHQPQIRPPFVTMQPDTTQLNHSNMLQHNNQQMLLQQQMQMQLQFQQFQQFQQQAQLQDQRPMSASPRLPDSVFQAQQQDEAQNRQQYLSPRLQQTFDLRPQNSSNSSSDAFLQQSQYQAQQPPPLTLLASNNIYDPTNASFLLNQTGSEELPLTDNELLRASADLNHVRIPSNISTNEKFGALALRDASVGSNSNPHSRYASSQGYQPGPPTANSDLVMPSSGLRFEHSELFNQPQDGFDYQSSSGPSTGVSFWTRPDEMPNSGLTAGVFTAGLESCVAKPADEGNHQRSSTIPEPSPEGKRRAAFKPLISFSQHRCGSAPPPALLQTYKSNDPNSLSVNVAAPEDEDGLSSDLPRSAPATLSSSMEKSLNDFFSQMPEDGALSDEMLHQLLGADLASSSEDAPLFPSDNSLSFPTLL</sequence>
<evidence type="ECO:0008006" key="4">
    <source>
        <dbReference type="Google" id="ProtNLM"/>
    </source>
</evidence>
<protein>
    <recommendedName>
        <fullName evidence="4">Integrase zinc-binding domain-containing protein</fullName>
    </recommendedName>
</protein>
<dbReference type="KEGG" id="mlr:MELLADRAFT_61685"/>
<name>F4RFW8_MELLP</name>
<keyword evidence="3" id="KW-1185">Reference proteome</keyword>
<dbReference type="HOGENOM" id="CLU_377707_0_0_1"/>
<evidence type="ECO:0000313" key="3">
    <source>
        <dbReference type="Proteomes" id="UP000001072"/>
    </source>
</evidence>
<dbReference type="InParanoid" id="F4RFW8"/>
<gene>
    <name evidence="2" type="ORF">MELLADRAFT_61685</name>
</gene>
<feature type="region of interest" description="Disordered" evidence="1">
    <location>
        <begin position="413"/>
        <end position="432"/>
    </location>
</feature>
<feature type="region of interest" description="Disordered" evidence="1">
    <location>
        <begin position="1"/>
        <end position="25"/>
    </location>
</feature>
<dbReference type="EMBL" id="GL883100">
    <property type="protein sequence ID" value="EGG08424.1"/>
    <property type="molecule type" value="Genomic_DNA"/>
</dbReference>
<dbReference type="Proteomes" id="UP000001072">
    <property type="component" value="Unassembled WGS sequence"/>
</dbReference>
<accession>F4RFW8</accession>
<dbReference type="RefSeq" id="XP_007408010.1">
    <property type="nucleotide sequence ID" value="XM_007407948.1"/>
</dbReference>
<feature type="compositionally biased region" description="Polar residues" evidence="1">
    <location>
        <begin position="506"/>
        <end position="522"/>
    </location>
</feature>